<proteinExistence type="predicted"/>
<dbReference type="EMBL" id="CABFWN010000002">
    <property type="protein sequence ID" value="VUG17312.1"/>
    <property type="molecule type" value="Genomic_DNA"/>
</dbReference>
<keyword evidence="3" id="KW-1185">Reference proteome</keyword>
<gene>
    <name evidence="2" type="ORF">DEBR0S2_03884G</name>
    <name evidence="1" type="ORF">HII12_003755</name>
</gene>
<dbReference type="Proteomes" id="UP000478008">
    <property type="component" value="Unassembled WGS sequence"/>
</dbReference>
<evidence type="ECO:0000313" key="1">
    <source>
        <dbReference type="EMBL" id="KAF6009179.1"/>
    </source>
</evidence>
<evidence type="ECO:0000313" key="4">
    <source>
        <dbReference type="Proteomes" id="UP000568158"/>
    </source>
</evidence>
<reference evidence="2 3" key="1">
    <citation type="submission" date="2019-07" db="EMBL/GenBank/DDBJ databases">
        <authorList>
            <person name="Friedrich A."/>
            <person name="Schacherer J."/>
        </authorList>
    </citation>
    <scope>NUCLEOTIDE SEQUENCE [LARGE SCALE GENOMIC DNA]</scope>
</reference>
<sequence>MSDKQESKVVLPSPRMIQDYDVEKKTASSFTPVNTLGEASKITFWSGVFLGGMHVRRLLQHRKGASRPGQARYLALFELSKRHFVSIPLALGTYCFLSDSFYNLNNGRKTTKNEMISTATAVLVATIFKRSMPTVNKVGLALGMAGFVGLFKWAGEFVGTYNTNLSYTRSHGLNHDQESNKDLDRDFENGTYKKQGFWEVMYRRPLSETINDLGEGRGIGKA</sequence>
<accession>A0A3F2Y231</accession>
<protein>
    <submittedName>
        <fullName evidence="2">DEBR0S2_03884g1_1</fullName>
    </submittedName>
</protein>
<evidence type="ECO:0000313" key="3">
    <source>
        <dbReference type="Proteomes" id="UP000478008"/>
    </source>
</evidence>
<name>A0A3F2Y231_DEKBR</name>
<evidence type="ECO:0000313" key="2">
    <source>
        <dbReference type="EMBL" id="VUG17312.1"/>
    </source>
</evidence>
<reference evidence="1 4" key="2">
    <citation type="journal article" date="2020" name="Appl. Microbiol. Biotechnol.">
        <title>Targeted gene deletion in Brettanomyces bruxellensis with an expression-free CRISPR-Cas9 system.</title>
        <authorList>
            <person name="Varela C."/>
            <person name="Bartel C."/>
            <person name="Onetto C."/>
            <person name="Borneman A."/>
        </authorList>
    </citation>
    <scope>NUCLEOTIDE SEQUENCE [LARGE SCALE GENOMIC DNA]</scope>
    <source>
        <strain evidence="1 4">AWRI1613</strain>
    </source>
</reference>
<organism evidence="2 3">
    <name type="scientific">Dekkera bruxellensis</name>
    <name type="common">Brettanomyces custersii</name>
    <dbReference type="NCBI Taxonomy" id="5007"/>
    <lineage>
        <taxon>Eukaryota</taxon>
        <taxon>Fungi</taxon>
        <taxon>Dikarya</taxon>
        <taxon>Ascomycota</taxon>
        <taxon>Saccharomycotina</taxon>
        <taxon>Pichiomycetes</taxon>
        <taxon>Pichiales</taxon>
        <taxon>Pichiaceae</taxon>
        <taxon>Brettanomyces</taxon>
    </lineage>
</organism>
<dbReference type="AlphaFoldDB" id="A0A3F2Y231"/>
<dbReference type="EMBL" id="JABCYN010000031">
    <property type="protein sequence ID" value="KAF6009179.1"/>
    <property type="molecule type" value="Genomic_DNA"/>
</dbReference>
<dbReference type="Proteomes" id="UP000568158">
    <property type="component" value="Unassembled WGS sequence"/>
</dbReference>